<dbReference type="STRING" id="1314778.A0A5C3PNG6"/>
<feature type="compositionally biased region" description="Low complexity" evidence="1">
    <location>
        <begin position="51"/>
        <end position="63"/>
    </location>
</feature>
<gene>
    <name evidence="2" type="ORF">K466DRAFT_563498</name>
</gene>
<feature type="compositionally biased region" description="Polar residues" evidence="1">
    <location>
        <begin position="409"/>
        <end position="433"/>
    </location>
</feature>
<dbReference type="GO" id="GO:0030041">
    <property type="term" value="P:actin filament polymerization"/>
    <property type="evidence" value="ECO:0007669"/>
    <property type="project" value="TreeGrafter"/>
</dbReference>
<dbReference type="InParanoid" id="A0A5C3PNG6"/>
<feature type="region of interest" description="Disordered" evidence="1">
    <location>
        <begin position="499"/>
        <end position="594"/>
    </location>
</feature>
<feature type="compositionally biased region" description="Polar residues" evidence="1">
    <location>
        <begin position="205"/>
        <end position="217"/>
    </location>
</feature>
<dbReference type="PANTHER" id="PTHR45691">
    <property type="entry name" value="PROTEIN DIAPHANOUS"/>
    <property type="match status" value="1"/>
</dbReference>
<feature type="region of interest" description="Disordered" evidence="1">
    <location>
        <begin position="704"/>
        <end position="881"/>
    </location>
</feature>
<accession>A0A5C3PNG6</accession>
<dbReference type="AlphaFoldDB" id="A0A5C3PNG6"/>
<feature type="compositionally biased region" description="Low complexity" evidence="1">
    <location>
        <begin position="570"/>
        <end position="582"/>
    </location>
</feature>
<feature type="compositionally biased region" description="Polar residues" evidence="1">
    <location>
        <begin position="845"/>
        <end position="865"/>
    </location>
</feature>
<dbReference type="InterPro" id="IPR051412">
    <property type="entry name" value="Formin_Homology_Diaphanous_sf"/>
</dbReference>
<feature type="compositionally biased region" description="Pro residues" evidence="1">
    <location>
        <begin position="774"/>
        <end position="786"/>
    </location>
</feature>
<dbReference type="PANTHER" id="PTHR45691:SF6">
    <property type="entry name" value="PROTEIN DIAPHANOUS"/>
    <property type="match status" value="1"/>
</dbReference>
<dbReference type="Proteomes" id="UP000308197">
    <property type="component" value="Unassembled WGS sequence"/>
</dbReference>
<feature type="compositionally biased region" description="Pro residues" evidence="1">
    <location>
        <begin position="754"/>
        <end position="764"/>
    </location>
</feature>
<feature type="compositionally biased region" description="Basic and acidic residues" evidence="1">
    <location>
        <begin position="287"/>
        <end position="313"/>
    </location>
</feature>
<feature type="compositionally biased region" description="Pro residues" evidence="1">
    <location>
        <begin position="326"/>
        <end position="339"/>
    </location>
</feature>
<feature type="region of interest" description="Disordered" evidence="1">
    <location>
        <begin position="1"/>
        <end position="481"/>
    </location>
</feature>
<evidence type="ECO:0000313" key="3">
    <source>
        <dbReference type="Proteomes" id="UP000308197"/>
    </source>
</evidence>
<protein>
    <submittedName>
        <fullName evidence="2">Uncharacterized protein</fullName>
    </submittedName>
</protein>
<dbReference type="EMBL" id="ML211044">
    <property type="protein sequence ID" value="TFK90499.1"/>
    <property type="molecule type" value="Genomic_DNA"/>
</dbReference>
<keyword evidence="3" id="KW-1185">Reference proteome</keyword>
<name>A0A5C3PNG6_9APHY</name>
<feature type="compositionally biased region" description="Basic and acidic residues" evidence="1">
    <location>
        <begin position="188"/>
        <end position="204"/>
    </location>
</feature>
<feature type="compositionally biased region" description="Basic and acidic residues" evidence="1">
    <location>
        <begin position="814"/>
        <end position="831"/>
    </location>
</feature>
<proteinExistence type="predicted"/>
<feature type="compositionally biased region" description="Basic and acidic residues" evidence="1">
    <location>
        <begin position="101"/>
        <end position="113"/>
    </location>
</feature>
<evidence type="ECO:0000313" key="2">
    <source>
        <dbReference type="EMBL" id="TFK90499.1"/>
    </source>
</evidence>
<reference evidence="2 3" key="1">
    <citation type="journal article" date="2019" name="Nat. Ecol. Evol.">
        <title>Megaphylogeny resolves global patterns of mushroom evolution.</title>
        <authorList>
            <person name="Varga T."/>
            <person name="Krizsan K."/>
            <person name="Foldi C."/>
            <person name="Dima B."/>
            <person name="Sanchez-Garcia M."/>
            <person name="Sanchez-Ramirez S."/>
            <person name="Szollosi G.J."/>
            <person name="Szarkandi J.G."/>
            <person name="Papp V."/>
            <person name="Albert L."/>
            <person name="Andreopoulos W."/>
            <person name="Angelini C."/>
            <person name="Antonin V."/>
            <person name="Barry K.W."/>
            <person name="Bougher N.L."/>
            <person name="Buchanan P."/>
            <person name="Buyck B."/>
            <person name="Bense V."/>
            <person name="Catcheside P."/>
            <person name="Chovatia M."/>
            <person name="Cooper J."/>
            <person name="Damon W."/>
            <person name="Desjardin D."/>
            <person name="Finy P."/>
            <person name="Geml J."/>
            <person name="Haridas S."/>
            <person name="Hughes K."/>
            <person name="Justo A."/>
            <person name="Karasinski D."/>
            <person name="Kautmanova I."/>
            <person name="Kiss B."/>
            <person name="Kocsube S."/>
            <person name="Kotiranta H."/>
            <person name="LaButti K.M."/>
            <person name="Lechner B.E."/>
            <person name="Liimatainen K."/>
            <person name="Lipzen A."/>
            <person name="Lukacs Z."/>
            <person name="Mihaltcheva S."/>
            <person name="Morgado L.N."/>
            <person name="Niskanen T."/>
            <person name="Noordeloos M.E."/>
            <person name="Ohm R.A."/>
            <person name="Ortiz-Santana B."/>
            <person name="Ovrebo C."/>
            <person name="Racz N."/>
            <person name="Riley R."/>
            <person name="Savchenko A."/>
            <person name="Shiryaev A."/>
            <person name="Soop K."/>
            <person name="Spirin V."/>
            <person name="Szebenyi C."/>
            <person name="Tomsovsky M."/>
            <person name="Tulloss R.E."/>
            <person name="Uehling J."/>
            <person name="Grigoriev I.V."/>
            <person name="Vagvolgyi C."/>
            <person name="Papp T."/>
            <person name="Martin F.M."/>
            <person name="Miettinen O."/>
            <person name="Hibbett D.S."/>
            <person name="Nagy L.G."/>
        </authorList>
    </citation>
    <scope>NUCLEOTIDE SEQUENCE [LARGE SCALE GENOMIC DNA]</scope>
    <source>
        <strain evidence="2 3">HHB13444</strain>
    </source>
</reference>
<sequence>MAAVPNGRSATRIKRKPPPAFPYSARYPLPDPSDPFAPLQVLRERAHSSHSHALLNHSNSSLAPSPPSTGESERFGSRLPADVTPPPRAFVHASRSTEAFEQFRDGYHSENTRPPRPPRARTRPARDSKSYFSDADLASTQSHSHLHHNQDHHRSEKLTERQYHYRRRSQTLSFFPHALPQVPPPADEPDRPATQEDSRVESSHHPNQTFHSSQNQYVYDDRQSHGHVYGQAHAPHPSSTVDSHCHSHLQLSVHSGPVTPPMTPDDTLTDRSDSVLSDIPPPPPKHITVESDAEHGALDTGGRVERELSRIRTSDFPTLLGKSEPDSPPPLPVPPPRPHQPLVESEPEPEPEQEHISRRRSGFGSRDRKDSITHRLRRSSFLARVRKVSDPSPPTRSRRLPAVRDSMFGPSSHTSGQADTSEDNTATARNSTVPEVLRASGASAESTENKRSKMSHRKSLSHVSLGVTPLPNVSFGPSASPAFLTENVSMASTLVAYPDGDEFGGPAPSYPAHSQPEPEVQQPQPRPVSHLAPQTLAQALDLTPLPPKDSPLPPIRKDARLPTPPREGSSRSSRVPTSASSAEYGQRRETQLAPTRVSSIEEHAPEATAHTTFARPLTPINAGRASEMEMEMDEVVLMRSSHFEASLAYEQEHPSPSPPLLAHSLLSRPTSAATVMSIPPPPVPAPLVSPAPVAPHINVPAFSVSHPPVRPDIGPRRVSTPPPPPPPRQRGPSPPAPRREPSPLPPPPRDEFGPPNPAPLPLSPPRRMDADFPTPLPQPPLPPPSQPLALRAKSPVHLEDRPRAFSPEPAPEPSRPRTPHESRPRRSDEPLHASVGLVKDKGQHNPCSTRSCLSAHNRPQLSNTHLPAHSLPKSSRSCALSPPFQRLHALSLLSP</sequence>
<dbReference type="GO" id="GO:0005884">
    <property type="term" value="C:actin filament"/>
    <property type="evidence" value="ECO:0007669"/>
    <property type="project" value="TreeGrafter"/>
</dbReference>
<organism evidence="2 3">
    <name type="scientific">Polyporus arcularius HHB13444</name>
    <dbReference type="NCBI Taxonomy" id="1314778"/>
    <lineage>
        <taxon>Eukaryota</taxon>
        <taxon>Fungi</taxon>
        <taxon>Dikarya</taxon>
        <taxon>Basidiomycota</taxon>
        <taxon>Agaricomycotina</taxon>
        <taxon>Agaricomycetes</taxon>
        <taxon>Polyporales</taxon>
        <taxon>Polyporaceae</taxon>
        <taxon>Polyporus</taxon>
    </lineage>
</organism>
<evidence type="ECO:0000256" key="1">
    <source>
        <dbReference type="SAM" id="MobiDB-lite"/>
    </source>
</evidence>
<feature type="compositionally biased region" description="Basic and acidic residues" evidence="1">
    <location>
        <begin position="148"/>
        <end position="163"/>
    </location>
</feature>
<feature type="compositionally biased region" description="Pro residues" evidence="1">
    <location>
        <begin position="720"/>
        <end position="747"/>
    </location>
</feature>
<feature type="compositionally biased region" description="Pro residues" evidence="1">
    <location>
        <begin position="544"/>
        <end position="554"/>
    </location>
</feature>